<keyword evidence="3" id="KW-1185">Reference proteome</keyword>
<gene>
    <name evidence="2" type="ORF">HP555_13310</name>
</gene>
<dbReference type="KEGG" id="dog:HP555_13310"/>
<sequence length="127" mass="14646">MERKGIRTKRGNQNIQPQSPAPMAAPTKDESRTALPAIAKLESHKTDNHYLEQIKPNMEYFAESDDKAEAFAFCRERMEADMTMESPRRKKNEPRTFRKALAFRRHRHTVNCSTPRGLEPYLPCPGS</sequence>
<name>A0A7T6APA5_9BACT</name>
<feature type="region of interest" description="Disordered" evidence="1">
    <location>
        <begin position="1"/>
        <end position="31"/>
    </location>
</feature>
<protein>
    <submittedName>
        <fullName evidence="2">Uncharacterized protein</fullName>
    </submittedName>
</protein>
<proteinExistence type="predicted"/>
<dbReference type="AlphaFoldDB" id="A0A7T6APA5"/>
<dbReference type="RefSeq" id="WP_199264583.1">
    <property type="nucleotide sequence ID" value="NZ_CP054140.1"/>
</dbReference>
<organism evidence="2 3">
    <name type="scientific">Desulfobulbus oligotrophicus</name>
    <dbReference type="NCBI Taxonomy" id="1909699"/>
    <lineage>
        <taxon>Bacteria</taxon>
        <taxon>Pseudomonadati</taxon>
        <taxon>Thermodesulfobacteriota</taxon>
        <taxon>Desulfobulbia</taxon>
        <taxon>Desulfobulbales</taxon>
        <taxon>Desulfobulbaceae</taxon>
        <taxon>Desulfobulbus</taxon>
    </lineage>
</organism>
<accession>A0A7T6APA5</accession>
<dbReference type="Proteomes" id="UP000596092">
    <property type="component" value="Chromosome"/>
</dbReference>
<evidence type="ECO:0000313" key="3">
    <source>
        <dbReference type="Proteomes" id="UP000596092"/>
    </source>
</evidence>
<evidence type="ECO:0000256" key="1">
    <source>
        <dbReference type="SAM" id="MobiDB-lite"/>
    </source>
</evidence>
<feature type="compositionally biased region" description="Basic residues" evidence="1">
    <location>
        <begin position="1"/>
        <end position="10"/>
    </location>
</feature>
<evidence type="ECO:0000313" key="2">
    <source>
        <dbReference type="EMBL" id="QQG64353.1"/>
    </source>
</evidence>
<dbReference type="EMBL" id="CP054140">
    <property type="protein sequence ID" value="QQG64353.1"/>
    <property type="molecule type" value="Genomic_DNA"/>
</dbReference>
<reference evidence="2 3" key="1">
    <citation type="submission" date="2020-05" db="EMBL/GenBank/DDBJ databases">
        <title>Complete genome of Desulfobulbus oligotrophicus.</title>
        <authorList>
            <person name="Podar M."/>
        </authorList>
    </citation>
    <scope>NUCLEOTIDE SEQUENCE [LARGE SCALE GENOMIC DNA]</scope>
    <source>
        <strain evidence="2 3">Prop6</strain>
    </source>
</reference>